<dbReference type="Proteomes" id="UP000639010">
    <property type="component" value="Unassembled WGS sequence"/>
</dbReference>
<protein>
    <submittedName>
        <fullName evidence="1">Uncharacterized protein</fullName>
    </submittedName>
</protein>
<organism evidence="1 2">
    <name type="scientific">Desulfomicrobium macestii</name>
    <dbReference type="NCBI Taxonomy" id="90731"/>
    <lineage>
        <taxon>Bacteria</taxon>
        <taxon>Pseudomonadati</taxon>
        <taxon>Thermodesulfobacteriota</taxon>
        <taxon>Desulfovibrionia</taxon>
        <taxon>Desulfovibrionales</taxon>
        <taxon>Desulfomicrobiaceae</taxon>
        <taxon>Desulfomicrobium</taxon>
    </lineage>
</organism>
<sequence>MDNRIFTGGFSVRMGTKRTRFELSPAEIHGGPEGLFRVRVDRRWHDGPEGEALFLDRDGLAHLVASAALGAVGVPAPRPSLRRGARVSVRIEDEGRARVEGGFTVGPFILAHDGRWMVPVTVYGGTRYVAAEDIVAKEERL</sequence>
<comment type="caution">
    <text evidence="1">The sequence shown here is derived from an EMBL/GenBank/DDBJ whole genome shotgun (WGS) entry which is preliminary data.</text>
</comment>
<gene>
    <name evidence="1" type="ORF">H4684_002278</name>
</gene>
<accession>A0ABR9H4I6</accession>
<evidence type="ECO:0000313" key="1">
    <source>
        <dbReference type="EMBL" id="MBE1425621.1"/>
    </source>
</evidence>
<dbReference type="EMBL" id="JADBGG010000016">
    <property type="protein sequence ID" value="MBE1425621.1"/>
    <property type="molecule type" value="Genomic_DNA"/>
</dbReference>
<keyword evidence="2" id="KW-1185">Reference proteome</keyword>
<name>A0ABR9H4I6_9BACT</name>
<dbReference type="RefSeq" id="WP_192623798.1">
    <property type="nucleotide sequence ID" value="NZ_JADBGG010000016.1"/>
</dbReference>
<proteinExistence type="predicted"/>
<evidence type="ECO:0000313" key="2">
    <source>
        <dbReference type="Proteomes" id="UP000639010"/>
    </source>
</evidence>
<reference evidence="1 2" key="1">
    <citation type="submission" date="2020-10" db="EMBL/GenBank/DDBJ databases">
        <title>Genomic Encyclopedia of Type Strains, Phase IV (KMG-IV): sequencing the most valuable type-strain genomes for metagenomic binning, comparative biology and taxonomic classification.</title>
        <authorList>
            <person name="Goeker M."/>
        </authorList>
    </citation>
    <scope>NUCLEOTIDE SEQUENCE [LARGE SCALE GENOMIC DNA]</scope>
    <source>
        <strain evidence="1 2">DSM 4194</strain>
    </source>
</reference>